<dbReference type="AlphaFoldDB" id="A0A073IFW5"/>
<dbReference type="Proteomes" id="UP000027734">
    <property type="component" value="Unassembled WGS sequence"/>
</dbReference>
<evidence type="ECO:0008006" key="4">
    <source>
        <dbReference type="Google" id="ProtNLM"/>
    </source>
</evidence>
<accession>A0A073IFW5</accession>
<keyword evidence="1" id="KW-0732">Signal</keyword>
<feature type="chain" id="PRO_5001689656" description="Nickel transporter" evidence="1">
    <location>
        <begin position="23"/>
        <end position="273"/>
    </location>
</feature>
<protein>
    <recommendedName>
        <fullName evidence="4">Nickel transporter</fullName>
    </recommendedName>
</protein>
<sequence length="273" mass="30395">MFLTRLFSFVSATALLSSAALAHEFWIEPPKFQVQKESPFVAELKNGQKFEGVSQPYFENRTTRLDVSLGKDTTEIIGRMGDRPAIQLPAPAKDGLMIITHEAAPSIVTYREWEKFVNFIQHKDFQQAQATHENRGWAKENFRESYTRHSKSLIAVGHGEGDDRAMGLETEFIALDNPYRDGFDGVFDVSLQYLGTPRRDAQIEIYAKDAAGLVSVSIQRTDAKGIAAIPVKTGHSYLLDAVVLRKAANATTAEAGPIWETLWASMTFAVPDK</sequence>
<evidence type="ECO:0000256" key="1">
    <source>
        <dbReference type="SAM" id="SignalP"/>
    </source>
</evidence>
<proteinExistence type="predicted"/>
<keyword evidence="3" id="KW-1185">Reference proteome</keyword>
<dbReference type="EMBL" id="JAMC01000006">
    <property type="protein sequence ID" value="KEJ88440.1"/>
    <property type="molecule type" value="Genomic_DNA"/>
</dbReference>
<feature type="signal peptide" evidence="1">
    <location>
        <begin position="1"/>
        <end position="22"/>
    </location>
</feature>
<gene>
    <name evidence="2" type="ORF">DSW25_15190</name>
</gene>
<dbReference type="Pfam" id="PF10670">
    <property type="entry name" value="DUF4198"/>
    <property type="match status" value="1"/>
</dbReference>
<dbReference type="RefSeq" id="WP_025060704.1">
    <property type="nucleotide sequence ID" value="NZ_JAMC01000006.1"/>
</dbReference>
<name>A0A073IFW5_9RHOB</name>
<evidence type="ECO:0000313" key="2">
    <source>
        <dbReference type="EMBL" id="KEJ88440.1"/>
    </source>
</evidence>
<dbReference type="OrthoDB" id="581894at2"/>
<dbReference type="STRING" id="1300350.Z948_3440"/>
<organism evidence="2 3">
    <name type="scientific">Sulfitobacter donghicola DSW-25 = KCTC 12864 = JCM 14565</name>
    <dbReference type="NCBI Taxonomy" id="1300350"/>
    <lineage>
        <taxon>Bacteria</taxon>
        <taxon>Pseudomonadati</taxon>
        <taxon>Pseudomonadota</taxon>
        <taxon>Alphaproteobacteria</taxon>
        <taxon>Rhodobacterales</taxon>
        <taxon>Roseobacteraceae</taxon>
        <taxon>Sulfitobacter</taxon>
    </lineage>
</organism>
<evidence type="ECO:0000313" key="3">
    <source>
        <dbReference type="Proteomes" id="UP000027734"/>
    </source>
</evidence>
<comment type="caution">
    <text evidence="2">The sequence shown here is derived from an EMBL/GenBank/DDBJ whole genome shotgun (WGS) entry which is preliminary data.</text>
</comment>
<dbReference type="InterPro" id="IPR019613">
    <property type="entry name" value="DUF4198"/>
</dbReference>
<dbReference type="eggNOG" id="COG5266">
    <property type="taxonomic scope" value="Bacteria"/>
</dbReference>
<reference evidence="2 3" key="1">
    <citation type="submission" date="2014-01" db="EMBL/GenBank/DDBJ databases">
        <title>Sulfitobacter donghicola JCM 14565 Genome Sequencing.</title>
        <authorList>
            <person name="Lai Q."/>
            <person name="Hong Z."/>
        </authorList>
    </citation>
    <scope>NUCLEOTIDE SEQUENCE [LARGE SCALE GENOMIC DNA]</scope>
    <source>
        <strain evidence="2 3">JCM 14565</strain>
    </source>
</reference>